<keyword evidence="5 10" id="KW-1133">Transmembrane helix</keyword>
<dbReference type="AlphaFoldDB" id="A0AAJ7U2U1"/>
<feature type="region of interest" description="Disordered" evidence="9">
    <location>
        <begin position="371"/>
        <end position="396"/>
    </location>
</feature>
<evidence type="ECO:0000256" key="3">
    <source>
        <dbReference type="ARBA" id="ARBA00022448"/>
    </source>
</evidence>
<dbReference type="GeneID" id="116952999"/>
<dbReference type="GO" id="GO:0005886">
    <property type="term" value="C:plasma membrane"/>
    <property type="evidence" value="ECO:0007669"/>
    <property type="project" value="TreeGrafter"/>
</dbReference>
<evidence type="ECO:0000256" key="5">
    <source>
        <dbReference type="ARBA" id="ARBA00022989"/>
    </source>
</evidence>
<dbReference type="Pfam" id="PF14798">
    <property type="entry name" value="Ca_hom_mod"/>
    <property type="match status" value="1"/>
</dbReference>
<feature type="transmembrane region" description="Helical" evidence="10">
    <location>
        <begin position="168"/>
        <end position="191"/>
    </location>
</feature>
<dbReference type="KEGG" id="pmrn:116952999"/>
<dbReference type="PANTHER" id="PTHR32261">
    <property type="entry name" value="CALCIUM HOMEOSTASIS MODULATOR PROTEIN"/>
    <property type="match status" value="1"/>
</dbReference>
<sequence length="396" mass="44663">MYSTRDCTFRVMRNHDNCVRNCRAFDTIRWGLGRTGPARRARTFFFPLAPRAASSLQQRRSGWAYTTMAGRMLGSLFKLASSLRDYIPSLVTGVLMPVMIACAQPLFGLFAFHCPCTSPENWSYTLWALAAPFGVVSVVGFTIQLCTTLRAAETLARKYGCDNCCCRFVFFVGASLFRNVTFMFAAMAWPILALFDGSYVVCGGTEVLDWTRFPALGNLSHLGEKQRRNMLARVPCKELKEPFPGLVTNETHDDIREQIVLFLRASSQDKAWILTFVIAGDFLLMFLATKLIFKDRSTLLKSEYERYEAQFINEKTKELAKTIAERNVSHLFDVLSRIRAGQDTWVIIPSELQYVDNGEDCSDLDSWLRSSGRGPRRGEAEVGYTPLLPDIGEESG</sequence>
<keyword evidence="3" id="KW-0813">Transport</keyword>
<feature type="transmembrane region" description="Helical" evidence="10">
    <location>
        <begin position="86"/>
        <end position="112"/>
    </location>
</feature>
<keyword evidence="4 10" id="KW-0812">Transmembrane</keyword>
<evidence type="ECO:0000256" key="9">
    <source>
        <dbReference type="SAM" id="MobiDB-lite"/>
    </source>
</evidence>
<accession>A0AAJ7U2U1</accession>
<evidence type="ECO:0000256" key="8">
    <source>
        <dbReference type="ARBA" id="ARBA00023303"/>
    </source>
</evidence>
<evidence type="ECO:0000256" key="2">
    <source>
        <dbReference type="ARBA" id="ARBA00008497"/>
    </source>
</evidence>
<dbReference type="GO" id="GO:0005261">
    <property type="term" value="F:monoatomic cation channel activity"/>
    <property type="evidence" value="ECO:0007669"/>
    <property type="project" value="TreeGrafter"/>
</dbReference>
<evidence type="ECO:0000256" key="7">
    <source>
        <dbReference type="ARBA" id="ARBA00023136"/>
    </source>
</evidence>
<evidence type="ECO:0000256" key="10">
    <source>
        <dbReference type="SAM" id="Phobius"/>
    </source>
</evidence>
<proteinExistence type="inferred from homology"/>
<dbReference type="InterPro" id="IPR029569">
    <property type="entry name" value="CALHM"/>
</dbReference>
<gene>
    <name evidence="12" type="primary">LOC116952999</name>
</gene>
<evidence type="ECO:0000256" key="6">
    <source>
        <dbReference type="ARBA" id="ARBA00023065"/>
    </source>
</evidence>
<feature type="transmembrane region" description="Helical" evidence="10">
    <location>
        <begin position="271"/>
        <end position="293"/>
    </location>
</feature>
<name>A0AAJ7U2U1_PETMA</name>
<keyword evidence="11" id="KW-1185">Reference proteome</keyword>
<evidence type="ECO:0000313" key="11">
    <source>
        <dbReference type="Proteomes" id="UP001318040"/>
    </source>
</evidence>
<evidence type="ECO:0000313" key="12">
    <source>
        <dbReference type="RefSeq" id="XP_032828685.1"/>
    </source>
</evidence>
<evidence type="ECO:0000256" key="4">
    <source>
        <dbReference type="ARBA" id="ARBA00022692"/>
    </source>
</evidence>
<evidence type="ECO:0000256" key="1">
    <source>
        <dbReference type="ARBA" id="ARBA00004141"/>
    </source>
</evidence>
<keyword evidence="8" id="KW-0407">Ion channel</keyword>
<dbReference type="Proteomes" id="UP001318040">
    <property type="component" value="Chromosome 49"/>
</dbReference>
<keyword evidence="6" id="KW-0406">Ion transport</keyword>
<keyword evidence="7 10" id="KW-0472">Membrane</keyword>
<dbReference type="PANTHER" id="PTHR32261:SF1">
    <property type="entry name" value="CALCIUM HOMEOSTASIS MODULATOR PROTEIN"/>
    <property type="match status" value="1"/>
</dbReference>
<dbReference type="RefSeq" id="XP_032828685.1">
    <property type="nucleotide sequence ID" value="XM_032972794.1"/>
</dbReference>
<reference evidence="12" key="1">
    <citation type="submission" date="2025-08" db="UniProtKB">
        <authorList>
            <consortium name="RefSeq"/>
        </authorList>
    </citation>
    <scope>IDENTIFICATION</scope>
    <source>
        <tissue evidence="12">Sperm</tissue>
    </source>
</reference>
<comment type="subcellular location">
    <subcellularLocation>
        <location evidence="1">Membrane</location>
        <topology evidence="1">Multi-pass membrane protein</topology>
    </subcellularLocation>
</comment>
<dbReference type="GO" id="GO:1904669">
    <property type="term" value="P:ATP export"/>
    <property type="evidence" value="ECO:0007669"/>
    <property type="project" value="UniProtKB-ARBA"/>
</dbReference>
<organism evidence="11 12">
    <name type="scientific">Petromyzon marinus</name>
    <name type="common">Sea lamprey</name>
    <dbReference type="NCBI Taxonomy" id="7757"/>
    <lineage>
        <taxon>Eukaryota</taxon>
        <taxon>Metazoa</taxon>
        <taxon>Chordata</taxon>
        <taxon>Craniata</taxon>
        <taxon>Vertebrata</taxon>
        <taxon>Cyclostomata</taxon>
        <taxon>Hyperoartia</taxon>
        <taxon>Petromyzontiformes</taxon>
        <taxon>Petromyzontidae</taxon>
        <taxon>Petromyzon</taxon>
    </lineage>
</organism>
<protein>
    <submittedName>
        <fullName evidence="12">Uncharacterized protein LOC116952999 isoform X1</fullName>
    </submittedName>
</protein>
<feature type="transmembrane region" description="Helical" evidence="10">
    <location>
        <begin position="124"/>
        <end position="147"/>
    </location>
</feature>
<comment type="similarity">
    <text evidence="2">Belongs to the CALHM family.</text>
</comment>